<organism evidence="1 2">
    <name type="scientific">Patiriisocius marinus</name>
    <dbReference type="NCBI Taxonomy" id="1397112"/>
    <lineage>
        <taxon>Bacteria</taxon>
        <taxon>Pseudomonadati</taxon>
        <taxon>Bacteroidota</taxon>
        <taxon>Flavobacteriia</taxon>
        <taxon>Flavobacteriales</taxon>
        <taxon>Flavobacteriaceae</taxon>
        <taxon>Patiriisocius</taxon>
    </lineage>
</organism>
<reference evidence="1 2" key="1">
    <citation type="submission" date="2019-08" db="EMBL/GenBank/DDBJ databases">
        <title>Draft genome sequence of Ulvibacter marinus type strain NBRC 109484.</title>
        <authorList>
            <person name="Kawano K."/>
            <person name="Ushijima N."/>
            <person name="Kihara M."/>
            <person name="Itoh H."/>
        </authorList>
    </citation>
    <scope>NUCLEOTIDE SEQUENCE [LARGE SCALE GENOMIC DNA]</scope>
    <source>
        <strain evidence="1 2">NBRC 109484</strain>
    </source>
</reference>
<sequence length="144" mass="15651">MTTNSDSKLPKNGVPIDDAENWTKAWQTKYPSHSKAFLIPNTDLLSLLEEIGVLVSDGKGGLVVHSNPAVYGIRAYMAIGPDRITGEEEEKLVMVGTVDVKGEFQDQVKNSKDEPQVPLSGSGAFDFGRPCPKTCNVNSSLYHN</sequence>
<dbReference type="OrthoDB" id="797757at2"/>
<evidence type="ECO:0000313" key="2">
    <source>
        <dbReference type="Proteomes" id="UP000326509"/>
    </source>
</evidence>
<keyword evidence="2" id="KW-1185">Reference proteome</keyword>
<name>A0A5J4IQV5_9FLAO</name>
<dbReference type="RefSeq" id="WP_151674707.1">
    <property type="nucleotide sequence ID" value="NZ_BKCG01000006.1"/>
</dbReference>
<accession>A0A5J4IQV5</accession>
<evidence type="ECO:0000313" key="1">
    <source>
        <dbReference type="EMBL" id="GER60275.1"/>
    </source>
</evidence>
<gene>
    <name evidence="1" type="ORF">ULMA_23830</name>
</gene>
<dbReference type="AlphaFoldDB" id="A0A5J4IQV5"/>
<dbReference type="EMBL" id="BKCG01000006">
    <property type="protein sequence ID" value="GER60275.1"/>
    <property type="molecule type" value="Genomic_DNA"/>
</dbReference>
<comment type="caution">
    <text evidence="1">The sequence shown here is derived from an EMBL/GenBank/DDBJ whole genome shotgun (WGS) entry which is preliminary data.</text>
</comment>
<dbReference type="Proteomes" id="UP000326509">
    <property type="component" value="Unassembled WGS sequence"/>
</dbReference>
<protein>
    <submittedName>
        <fullName evidence="1">Uncharacterized protein</fullName>
    </submittedName>
</protein>
<proteinExistence type="predicted"/>